<evidence type="ECO:0000313" key="5">
    <source>
        <dbReference type="Proteomes" id="UP001519309"/>
    </source>
</evidence>
<reference evidence="2 4" key="1">
    <citation type="submission" date="2016-06" db="EMBL/GenBank/DDBJ databases">
        <title>Complete genome sequence of Streptomyces griseochromogenes ATCC 14511, the Blasticidin S producer.</title>
        <authorList>
            <person name="Wu L."/>
        </authorList>
    </citation>
    <scope>NUCLEOTIDE SEQUENCE [LARGE SCALE GENOMIC DNA]</scope>
    <source>
        <strain evidence="2 4">ATCC 14511</strain>
    </source>
</reference>
<organism evidence="2 4">
    <name type="scientific">Streptomyces griseochromogenes</name>
    <dbReference type="NCBI Taxonomy" id="68214"/>
    <lineage>
        <taxon>Bacteria</taxon>
        <taxon>Bacillati</taxon>
        <taxon>Actinomycetota</taxon>
        <taxon>Actinomycetes</taxon>
        <taxon>Kitasatosporales</taxon>
        <taxon>Streptomycetaceae</taxon>
        <taxon>Streptomyces</taxon>
    </lineage>
</organism>
<dbReference type="STRING" id="68214.AVL59_35010"/>
<sequence>MADEKSVEAAAEGFDRTASADVLTRAERDRQKVVERFPLEEWSGLPLRRYALGTDDFDPDGRGGPPFCRLMEYGTDALGSMRGGSAAKHIIYRSRRSGEWRLPAPLQRANPEEAWELVRGQFLAAFTAVRVREFRAIDDMNLLSFGQALVTKSLATYFPDDFLPIYSAAHIRHFTDLLGGTGHQAYGNVRSWQANQDLLALVRRRPEFDGWHPLEVMRFLYGEFSPKPRHRGTWKIAPGQGARLWEECRAGRHIRVGWDEVGDLGDYESDTELKQALDAVWPRSTGGNLRLARQLLTYRDLEPGDRVVANRGKSEVLALGEVTGGYTYDDSYAEFRHKVPVAWDESYAQVFPSPENAWQPTFAKVPDKLLRRIREGRAALAALPVPVPEEFPAAVQDVLDALKHKGQVILFGPPGTGKTRLALSAALALAGRADAIDAPPAERAAAVAGLLPAPGASEVTGVSLVTFHPSYGYEDFVEGYKPDTASDQAGLNLKWREGIFLRICAAAEKAPEKTFLLIIDEINRGDLPRVLGELVTLLELDKRAIPVTLPISGRQVGIPPNVRIIGTMNTADRSVGHLDAAVRRRFAFLDVPPDLDSVEGSVGALDLAAFLAGLNTRLVREFGPDHQIGQAFLLREDRPVSTEEELSAVFYHDIVPQIEDHGMGRPEPLRAVLGDLVDPESGRIARMAAQDLPNKLAAEFTEPDDAVER</sequence>
<dbReference type="KEGG" id="sgs:AVL59_35010"/>
<dbReference type="SMART" id="SM00382">
    <property type="entry name" value="AAA"/>
    <property type="match status" value="1"/>
</dbReference>
<keyword evidence="5" id="KW-1185">Reference proteome</keyword>
<dbReference type="EMBL" id="CP016279">
    <property type="protein sequence ID" value="ANP54087.1"/>
    <property type="molecule type" value="Genomic_DNA"/>
</dbReference>
<evidence type="ECO:0000313" key="4">
    <source>
        <dbReference type="Proteomes" id="UP000092659"/>
    </source>
</evidence>
<reference evidence="3 5" key="2">
    <citation type="submission" date="2021-03" db="EMBL/GenBank/DDBJ databases">
        <title>Genomic Encyclopedia of Type Strains, Phase IV (KMG-IV): sequencing the most valuable type-strain genomes for metagenomic binning, comparative biology and taxonomic classification.</title>
        <authorList>
            <person name="Goeker M."/>
        </authorList>
    </citation>
    <scope>NUCLEOTIDE SEQUENCE [LARGE SCALE GENOMIC DNA]</scope>
    <source>
        <strain evidence="3 5">DSM 40499</strain>
    </source>
</reference>
<accession>A0A1B1B5K0</accession>
<evidence type="ECO:0000313" key="2">
    <source>
        <dbReference type="EMBL" id="ANP54087.1"/>
    </source>
</evidence>
<protein>
    <submittedName>
        <fullName evidence="3">5-methylcytosine-specific restriction protein B</fullName>
        <ecNumber evidence="3">3.1.21.-</ecNumber>
    </submittedName>
    <submittedName>
        <fullName evidence="2">ATP-binding protein</fullName>
    </submittedName>
</protein>
<dbReference type="EC" id="3.1.21.-" evidence="3"/>
<dbReference type="Proteomes" id="UP001519309">
    <property type="component" value="Unassembled WGS sequence"/>
</dbReference>
<gene>
    <name evidence="2" type="ORF">AVL59_35010</name>
    <name evidence="3" type="ORF">J2Z21_005370</name>
</gene>
<dbReference type="Proteomes" id="UP000092659">
    <property type="component" value="Chromosome"/>
</dbReference>
<dbReference type="Pfam" id="PF07728">
    <property type="entry name" value="AAA_5"/>
    <property type="match status" value="1"/>
</dbReference>
<dbReference type="InterPro" id="IPR052934">
    <property type="entry name" value="Methyl-DNA_Rec/Restrict_Enz"/>
</dbReference>
<dbReference type="EMBL" id="JAGGLP010000011">
    <property type="protein sequence ID" value="MBP2052387.1"/>
    <property type="molecule type" value="Genomic_DNA"/>
</dbReference>
<dbReference type="GO" id="GO:0016887">
    <property type="term" value="F:ATP hydrolysis activity"/>
    <property type="evidence" value="ECO:0007669"/>
    <property type="project" value="InterPro"/>
</dbReference>
<dbReference type="InterPro" id="IPR027417">
    <property type="entry name" value="P-loop_NTPase"/>
</dbReference>
<dbReference type="InterPro" id="IPR003593">
    <property type="entry name" value="AAA+_ATPase"/>
</dbReference>
<dbReference type="Gene3D" id="3.40.50.300">
    <property type="entry name" value="P-loop containing nucleotide triphosphate hydrolases"/>
    <property type="match status" value="1"/>
</dbReference>
<dbReference type="PANTHER" id="PTHR37291">
    <property type="entry name" value="5-METHYLCYTOSINE-SPECIFIC RESTRICTION ENZYME B"/>
    <property type="match status" value="1"/>
</dbReference>
<dbReference type="SUPFAM" id="SSF52540">
    <property type="entry name" value="P-loop containing nucleoside triphosphate hydrolases"/>
    <property type="match status" value="1"/>
</dbReference>
<dbReference type="PANTHER" id="PTHR37291:SF1">
    <property type="entry name" value="TYPE IV METHYL-DIRECTED RESTRICTION ENZYME ECOKMCRB SUBUNIT"/>
    <property type="match status" value="1"/>
</dbReference>
<keyword evidence="3" id="KW-0378">Hydrolase</keyword>
<evidence type="ECO:0000259" key="1">
    <source>
        <dbReference type="SMART" id="SM00382"/>
    </source>
</evidence>
<dbReference type="OrthoDB" id="9781481at2"/>
<keyword evidence="2" id="KW-0067">ATP-binding</keyword>
<name>A0A1B1B5K0_9ACTN</name>
<dbReference type="AlphaFoldDB" id="A0A1B1B5K0"/>
<dbReference type="GO" id="GO:0005524">
    <property type="term" value="F:ATP binding"/>
    <property type="evidence" value="ECO:0007669"/>
    <property type="project" value="UniProtKB-KW"/>
</dbReference>
<evidence type="ECO:0000313" key="3">
    <source>
        <dbReference type="EMBL" id="MBP2052387.1"/>
    </source>
</evidence>
<dbReference type="RefSeq" id="WP_067312772.1">
    <property type="nucleotide sequence ID" value="NZ_CP016279.1"/>
</dbReference>
<dbReference type="REBASE" id="154886">
    <property type="entry name" value="Sgr14511McrBCP"/>
</dbReference>
<feature type="domain" description="AAA+ ATPase" evidence="1">
    <location>
        <begin position="404"/>
        <end position="592"/>
    </location>
</feature>
<keyword evidence="2" id="KW-0547">Nucleotide-binding</keyword>
<proteinExistence type="predicted"/>
<dbReference type="InterPro" id="IPR011704">
    <property type="entry name" value="ATPase_dyneun-rel_AAA"/>
</dbReference>